<evidence type="ECO:0000313" key="2">
    <source>
        <dbReference type="EMBL" id="BAF19345.1"/>
    </source>
</evidence>
<feature type="compositionally biased region" description="Basic and acidic residues" evidence="1">
    <location>
        <begin position="89"/>
        <end position="100"/>
    </location>
</feature>
<reference evidence="2 3" key="1">
    <citation type="journal article" date="2005" name="Nature">
        <title>The map-based sequence of the rice genome.</title>
        <authorList>
            <consortium name="International rice genome sequencing project (IRGSP)"/>
            <person name="Matsumoto T."/>
            <person name="Wu J."/>
            <person name="Kanamori H."/>
            <person name="Katayose Y."/>
            <person name="Fujisawa M."/>
            <person name="Namiki N."/>
            <person name="Mizuno H."/>
            <person name="Yamamoto K."/>
            <person name="Antonio B.A."/>
            <person name="Baba T."/>
            <person name="Sakata K."/>
            <person name="Nagamura Y."/>
            <person name="Aoki H."/>
            <person name="Arikawa K."/>
            <person name="Arita K."/>
            <person name="Bito T."/>
            <person name="Chiden Y."/>
            <person name="Fujitsuka N."/>
            <person name="Fukunaka R."/>
            <person name="Hamada M."/>
            <person name="Harada C."/>
            <person name="Hayashi A."/>
            <person name="Hijishita S."/>
            <person name="Honda M."/>
            <person name="Hosokawa S."/>
            <person name="Ichikawa Y."/>
            <person name="Idonuma A."/>
            <person name="Iijima M."/>
            <person name="Ikeda M."/>
            <person name="Ikeno M."/>
            <person name="Ito K."/>
            <person name="Ito S."/>
            <person name="Ito T."/>
            <person name="Ito Y."/>
            <person name="Ito Y."/>
            <person name="Iwabuchi A."/>
            <person name="Kamiya K."/>
            <person name="Karasawa W."/>
            <person name="Kurita K."/>
            <person name="Katagiri S."/>
            <person name="Kikuta A."/>
            <person name="Kobayashi H."/>
            <person name="Kobayashi N."/>
            <person name="Machita K."/>
            <person name="Maehara T."/>
            <person name="Masukawa M."/>
            <person name="Mizubayashi T."/>
            <person name="Mukai Y."/>
            <person name="Nagasaki H."/>
            <person name="Nagata Y."/>
            <person name="Naito S."/>
            <person name="Nakashima M."/>
            <person name="Nakama Y."/>
            <person name="Nakamichi Y."/>
            <person name="Nakamura M."/>
            <person name="Meguro A."/>
            <person name="Negishi M."/>
            <person name="Ohta I."/>
            <person name="Ohta T."/>
            <person name="Okamoto M."/>
            <person name="Ono N."/>
            <person name="Saji S."/>
            <person name="Sakaguchi M."/>
            <person name="Sakai K."/>
            <person name="Shibata M."/>
            <person name="Shimokawa T."/>
            <person name="Song J."/>
            <person name="Takazaki Y."/>
            <person name="Terasawa K."/>
            <person name="Tsugane M."/>
            <person name="Tsuji K."/>
            <person name="Ueda S."/>
            <person name="Waki K."/>
            <person name="Yamagata H."/>
            <person name="Yamamoto M."/>
            <person name="Yamamoto S."/>
            <person name="Yamane H."/>
            <person name="Yoshiki S."/>
            <person name="Yoshihara R."/>
            <person name="Yukawa K."/>
            <person name="Zhong H."/>
            <person name="Yano M."/>
            <person name="Yuan Q."/>
            <person name="Ouyang S."/>
            <person name="Liu J."/>
            <person name="Jones K.M."/>
            <person name="Gansberger K."/>
            <person name="Moffat K."/>
            <person name="Hill J."/>
            <person name="Bera J."/>
            <person name="Fadrosh D."/>
            <person name="Jin S."/>
            <person name="Johri S."/>
            <person name="Kim M."/>
            <person name="Overton L."/>
            <person name="Reardon M."/>
            <person name="Tsitrin T."/>
            <person name="Vuong H."/>
            <person name="Weaver B."/>
            <person name="Ciecko A."/>
            <person name="Tallon L."/>
            <person name="Jackson J."/>
            <person name="Pai G."/>
            <person name="Aken S.V."/>
            <person name="Utterback T."/>
            <person name="Reidmuller S."/>
            <person name="Feldblyum T."/>
            <person name="Hsiao J."/>
            <person name="Zismann V."/>
            <person name="Iobst S."/>
            <person name="de Vazeille A.R."/>
            <person name="Buell C.R."/>
            <person name="Ying K."/>
            <person name="Li Y."/>
            <person name="Lu T."/>
            <person name="Huang Y."/>
            <person name="Zhao Q."/>
            <person name="Feng Q."/>
            <person name="Zhang L."/>
            <person name="Zhu J."/>
            <person name="Weng Q."/>
            <person name="Mu J."/>
            <person name="Lu Y."/>
            <person name="Fan D."/>
            <person name="Liu Y."/>
            <person name="Guan J."/>
            <person name="Zhang Y."/>
            <person name="Yu S."/>
            <person name="Liu X."/>
            <person name="Zhang Y."/>
            <person name="Hong G."/>
            <person name="Han B."/>
            <person name="Choisne N."/>
            <person name="Demange N."/>
            <person name="Orjeda G."/>
            <person name="Samain S."/>
            <person name="Cattolico L."/>
            <person name="Pelletier E."/>
            <person name="Couloux A."/>
            <person name="Segurens B."/>
            <person name="Wincker P."/>
            <person name="D'Hont A."/>
            <person name="Scarpelli C."/>
            <person name="Weissenbach J."/>
            <person name="Salanoubat M."/>
            <person name="Quetier F."/>
            <person name="Yu Y."/>
            <person name="Kim H.R."/>
            <person name="Rambo T."/>
            <person name="Currie J."/>
            <person name="Collura K."/>
            <person name="Luo M."/>
            <person name="Yang T."/>
            <person name="Ammiraju J.S.S."/>
            <person name="Engler F."/>
            <person name="Soderlund C."/>
            <person name="Wing R.A."/>
            <person name="Palmer L.E."/>
            <person name="de la Bastide M."/>
            <person name="Spiegel L."/>
            <person name="Nascimento L."/>
            <person name="Zutavern T."/>
            <person name="O'Shaughnessy A."/>
            <person name="Dike S."/>
            <person name="Dedhia N."/>
            <person name="Preston R."/>
            <person name="Balija V."/>
            <person name="McCombie W.R."/>
            <person name="Chow T."/>
            <person name="Chen H."/>
            <person name="Chung M."/>
            <person name="Chen C."/>
            <person name="Shaw J."/>
            <person name="Wu H."/>
            <person name="Hsiao K."/>
            <person name="Chao Y."/>
            <person name="Chu M."/>
            <person name="Cheng C."/>
            <person name="Hour A."/>
            <person name="Lee P."/>
            <person name="Lin S."/>
            <person name="Lin Y."/>
            <person name="Liou J."/>
            <person name="Liu S."/>
            <person name="Hsing Y."/>
            <person name="Raghuvanshi S."/>
            <person name="Mohanty A."/>
            <person name="Bharti A.K."/>
            <person name="Gaur A."/>
            <person name="Gupta V."/>
            <person name="Kumar D."/>
            <person name="Ravi V."/>
            <person name="Vij S."/>
            <person name="Kapur A."/>
            <person name="Khurana P."/>
            <person name="Khurana P."/>
            <person name="Khurana J.P."/>
            <person name="Tyagi A.K."/>
            <person name="Gaikwad K."/>
            <person name="Singh A."/>
            <person name="Dalal V."/>
            <person name="Srivastava S."/>
            <person name="Dixit A."/>
            <person name="Pal A.K."/>
            <person name="Ghazi I.A."/>
            <person name="Yadav M."/>
            <person name="Pandit A."/>
            <person name="Bhargava A."/>
            <person name="Sureshbabu K."/>
            <person name="Batra K."/>
            <person name="Sharma T.R."/>
            <person name="Mohapatra T."/>
            <person name="Singh N.K."/>
            <person name="Messing J."/>
            <person name="Nelson A.B."/>
            <person name="Fuks G."/>
            <person name="Kavchok S."/>
            <person name="Keizer G."/>
            <person name="Linton E."/>
            <person name="Llaca V."/>
            <person name="Song R."/>
            <person name="Tanyolac B."/>
            <person name="Young S."/>
            <person name="Ho-Il K."/>
            <person name="Hahn J.H."/>
            <person name="Sangsakoo G."/>
            <person name="Vanavichit A."/>
            <person name="de Mattos Luiz.A.T."/>
            <person name="Zimmer P.D."/>
            <person name="Malone G."/>
            <person name="Dellagostin O."/>
            <person name="de Oliveira A.C."/>
            <person name="Bevan M."/>
            <person name="Bancroft I."/>
            <person name="Minx P."/>
            <person name="Cordum H."/>
            <person name="Wilson R."/>
            <person name="Cheng Z."/>
            <person name="Jin W."/>
            <person name="Jiang J."/>
            <person name="Leong S.A."/>
            <person name="Iwama H."/>
            <person name="Gojobori T."/>
            <person name="Itoh T."/>
            <person name="Niimura Y."/>
            <person name="Fujii Y."/>
            <person name="Habara T."/>
            <person name="Sakai H."/>
            <person name="Sato Y."/>
            <person name="Wilson G."/>
            <person name="Kumar K."/>
            <person name="McCouch S."/>
            <person name="Juretic N."/>
            <person name="Hoen D."/>
            <person name="Wright S."/>
            <person name="Bruskiewich R."/>
            <person name="Bureau T."/>
            <person name="Miyao A."/>
            <person name="Hirochika H."/>
            <person name="Nishikawa T."/>
            <person name="Kadowaki K."/>
            <person name="Sugiura M."/>
            <person name="Burr B."/>
            <person name="Sasaki T."/>
        </authorList>
    </citation>
    <scope>NUCLEOTIDE SEQUENCE [LARGE SCALE GENOMIC DNA]</scope>
    <source>
        <strain evidence="3">cv. Nipponbare</strain>
    </source>
</reference>
<protein>
    <submittedName>
        <fullName evidence="2">Os06g0295500 protein</fullName>
    </submittedName>
</protein>
<accession>Q0DCS8</accession>
<evidence type="ECO:0000313" key="3">
    <source>
        <dbReference type="Proteomes" id="UP000000763"/>
    </source>
</evidence>
<sequence length="100" mass="10968">QRLLRYWLLFFTARQKGASAFKNDPLKHIDLHQAVFSGRTVVGNHSAVTGAAPAPHRKEQYSAAYRPPMPSPSAPPTADREACSPARAVHAEPHKGGRCR</sequence>
<dbReference type="Proteomes" id="UP000000763">
    <property type="component" value="Chromosome 6"/>
</dbReference>
<dbReference type="AlphaFoldDB" id="Q0DCS8"/>
<proteinExistence type="predicted"/>
<gene>
    <name evidence="2" type="ordered locus">Os06g0295500</name>
</gene>
<dbReference type="EMBL" id="AP008212">
    <property type="protein sequence ID" value="BAF19345.1"/>
    <property type="molecule type" value="Genomic_DNA"/>
</dbReference>
<feature type="non-terminal residue" evidence="2">
    <location>
        <position position="1"/>
    </location>
</feature>
<dbReference type="KEGG" id="dosa:Os06g0295500"/>
<evidence type="ECO:0000256" key="1">
    <source>
        <dbReference type="SAM" id="MobiDB-lite"/>
    </source>
</evidence>
<name>Q0DCS8_ORYSJ</name>
<reference evidence="3" key="2">
    <citation type="journal article" date="2008" name="Nucleic Acids Res.">
        <title>The rice annotation project database (RAP-DB): 2008 update.</title>
        <authorList>
            <consortium name="The rice annotation project (RAP)"/>
        </authorList>
    </citation>
    <scope>GENOME REANNOTATION</scope>
    <source>
        <strain evidence="3">cv. Nipponbare</strain>
    </source>
</reference>
<feature type="region of interest" description="Disordered" evidence="1">
    <location>
        <begin position="47"/>
        <end position="100"/>
    </location>
</feature>
<organism evidence="2 3">
    <name type="scientific">Oryza sativa subsp. japonica</name>
    <name type="common">Rice</name>
    <dbReference type="NCBI Taxonomy" id="39947"/>
    <lineage>
        <taxon>Eukaryota</taxon>
        <taxon>Viridiplantae</taxon>
        <taxon>Streptophyta</taxon>
        <taxon>Embryophyta</taxon>
        <taxon>Tracheophyta</taxon>
        <taxon>Spermatophyta</taxon>
        <taxon>Magnoliopsida</taxon>
        <taxon>Liliopsida</taxon>
        <taxon>Poales</taxon>
        <taxon>Poaceae</taxon>
        <taxon>BOP clade</taxon>
        <taxon>Oryzoideae</taxon>
        <taxon>Oryzeae</taxon>
        <taxon>Oryzinae</taxon>
        <taxon>Oryza</taxon>
        <taxon>Oryza sativa</taxon>
    </lineage>
</organism>